<protein>
    <submittedName>
        <fullName evidence="11">NupC/NupG family nucleoside CNT transporter</fullName>
    </submittedName>
</protein>
<dbReference type="InterPro" id="IPR011642">
    <property type="entry name" value="Gate_dom"/>
</dbReference>
<feature type="transmembrane region" description="Helical" evidence="7">
    <location>
        <begin position="30"/>
        <end position="48"/>
    </location>
</feature>
<dbReference type="Pfam" id="PF07662">
    <property type="entry name" value="Nucleos_tra2_C"/>
    <property type="match status" value="1"/>
</dbReference>
<keyword evidence="6 7" id="KW-0472">Membrane</keyword>
<evidence type="ECO:0000313" key="11">
    <source>
        <dbReference type="EMBL" id="URJ24989.1"/>
    </source>
</evidence>
<dbReference type="InterPro" id="IPR011657">
    <property type="entry name" value="CNT_C_dom"/>
</dbReference>
<feature type="domain" description="Concentrative nucleoside transporter N-terminal" evidence="8">
    <location>
        <begin position="13"/>
        <end position="81"/>
    </location>
</feature>
<evidence type="ECO:0000256" key="7">
    <source>
        <dbReference type="SAM" id="Phobius"/>
    </source>
</evidence>
<feature type="transmembrane region" description="Helical" evidence="7">
    <location>
        <begin position="381"/>
        <end position="399"/>
    </location>
</feature>
<evidence type="ECO:0000256" key="4">
    <source>
        <dbReference type="ARBA" id="ARBA00022692"/>
    </source>
</evidence>
<keyword evidence="12" id="KW-1185">Reference proteome</keyword>
<dbReference type="PANTHER" id="PTHR10590">
    <property type="entry name" value="SODIUM/NUCLEOSIDE COTRANSPORTER"/>
    <property type="match status" value="1"/>
</dbReference>
<dbReference type="Pfam" id="PF01773">
    <property type="entry name" value="Nucleos_tra2_N"/>
    <property type="match status" value="1"/>
</dbReference>
<dbReference type="Proteomes" id="UP001056834">
    <property type="component" value="Chromosome"/>
</dbReference>
<keyword evidence="4 7" id="KW-0812">Transmembrane</keyword>
<accession>A0ABY4SSN5</accession>
<feature type="transmembrane region" description="Helical" evidence="7">
    <location>
        <begin position="340"/>
        <end position="360"/>
    </location>
</feature>
<feature type="domain" description="Nucleoside transporter/FeoB GTPase Gate" evidence="10">
    <location>
        <begin position="97"/>
        <end position="195"/>
    </location>
</feature>
<gene>
    <name evidence="11" type="ORF">M9405_02445</name>
</gene>
<organism evidence="11 12">
    <name type="scientific">Candidatus Blochmannia ocreatus</name>
    <name type="common">nom. nud.</name>
    <dbReference type="NCBI Taxonomy" id="251538"/>
    <lineage>
        <taxon>Bacteria</taxon>
        <taxon>Pseudomonadati</taxon>
        <taxon>Pseudomonadota</taxon>
        <taxon>Gammaproteobacteria</taxon>
        <taxon>Enterobacterales</taxon>
        <taxon>Enterobacteriaceae</taxon>
        <taxon>ant endosymbionts</taxon>
        <taxon>Candidatus Blochmanniella</taxon>
    </lineage>
</organism>
<feature type="transmembrane region" description="Helical" evidence="7">
    <location>
        <begin position="7"/>
        <end position="24"/>
    </location>
</feature>
<evidence type="ECO:0000256" key="6">
    <source>
        <dbReference type="ARBA" id="ARBA00023136"/>
    </source>
</evidence>
<feature type="transmembrane region" description="Helical" evidence="7">
    <location>
        <begin position="197"/>
        <end position="221"/>
    </location>
</feature>
<evidence type="ECO:0000259" key="10">
    <source>
        <dbReference type="Pfam" id="PF07670"/>
    </source>
</evidence>
<dbReference type="RefSeq" id="WP_250223120.1">
    <property type="nucleotide sequence ID" value="NZ_CP097762.1"/>
</dbReference>
<feature type="transmembrane region" description="Helical" evidence="7">
    <location>
        <begin position="282"/>
        <end position="299"/>
    </location>
</feature>
<evidence type="ECO:0000259" key="8">
    <source>
        <dbReference type="Pfam" id="PF01773"/>
    </source>
</evidence>
<feature type="transmembrane region" description="Helical" evidence="7">
    <location>
        <begin position="171"/>
        <end position="191"/>
    </location>
</feature>
<evidence type="ECO:0000256" key="2">
    <source>
        <dbReference type="ARBA" id="ARBA00009033"/>
    </source>
</evidence>
<feature type="transmembrane region" description="Helical" evidence="7">
    <location>
        <begin position="60"/>
        <end position="79"/>
    </location>
</feature>
<feature type="transmembrane region" description="Helical" evidence="7">
    <location>
        <begin position="91"/>
        <end position="112"/>
    </location>
</feature>
<evidence type="ECO:0000259" key="9">
    <source>
        <dbReference type="Pfam" id="PF07662"/>
    </source>
</evidence>
<dbReference type="EMBL" id="CP097762">
    <property type="protein sequence ID" value="URJ24989.1"/>
    <property type="molecule type" value="Genomic_DNA"/>
</dbReference>
<dbReference type="PANTHER" id="PTHR10590:SF21">
    <property type="entry name" value="NUCLEOSIDE PERMEASE NUPC"/>
    <property type="match status" value="1"/>
</dbReference>
<proteinExistence type="inferred from homology"/>
<name>A0ABY4SSN5_9ENTR</name>
<evidence type="ECO:0000256" key="3">
    <source>
        <dbReference type="ARBA" id="ARBA00022475"/>
    </source>
</evidence>
<dbReference type="InterPro" id="IPR002668">
    <property type="entry name" value="CNT_N_dom"/>
</dbReference>
<feature type="transmembrane region" description="Helical" evidence="7">
    <location>
        <begin position="306"/>
        <end position="328"/>
    </location>
</feature>
<feature type="domain" description="Concentrative nucleoside transporter C-terminal" evidence="9">
    <location>
        <begin position="197"/>
        <end position="395"/>
    </location>
</feature>
<dbReference type="InterPro" id="IPR008276">
    <property type="entry name" value="C_nuclsd_transpt"/>
</dbReference>
<evidence type="ECO:0000313" key="12">
    <source>
        <dbReference type="Proteomes" id="UP001056834"/>
    </source>
</evidence>
<dbReference type="Pfam" id="PF07670">
    <property type="entry name" value="Gate"/>
    <property type="match status" value="1"/>
</dbReference>
<reference evidence="11" key="1">
    <citation type="submission" date="2022-05" db="EMBL/GenBank/DDBJ databases">
        <title>Impact of host demography and evolutionary history on endosymbiont molecular evolution: a test in carpenter ants (Genus Camponotus) and their Blochmannia endosymbionts.</title>
        <authorList>
            <person name="Manthey J.D."/>
            <person name="Giron J.C."/>
            <person name="Hruska J.P."/>
        </authorList>
    </citation>
    <scope>NUCLEOTIDE SEQUENCE</scope>
    <source>
        <strain evidence="11">C-006</strain>
    </source>
</reference>
<comment type="similarity">
    <text evidence="2">Belongs to the concentrative nucleoside transporter (CNT) (TC 2.A.41) family.</text>
</comment>
<evidence type="ECO:0000256" key="5">
    <source>
        <dbReference type="ARBA" id="ARBA00022989"/>
    </source>
</evidence>
<evidence type="ECO:0000256" key="1">
    <source>
        <dbReference type="ARBA" id="ARBA00004651"/>
    </source>
</evidence>
<sequence length="400" mass="44353">MSRVIHFLLSFSIIIILSLLISSNPKNIRIRFIVQTLMVEIILGYIILHSPSGLITIQKICTLFQTLSIFAAEGTNFVFGQTSRVTQQQETTNFFCTILCPIIFMSAIIGVLKHTRILEFFIRIIGTILSKINGMGKLESFNAISSLILGQSENFIIYKDIIQNISAPRMYTMAITAMSTVSLSITGVYITMLNPTYVIAALVLNMFSTFIIVSLINPYVIKPDQDLNILSIFTNDKQNIFEIIGEYILIGFKIAVTVAAMLIGFIAIISACNAIFENLFHISLQKLLGYIFYPLIWVMGIPKCEILQISSIIATKLISNEFIAIIYLNKISNTLSPNTIAAISVFLVSFANFSSIGIIIGSIKGINTMQGNLISGYSFKLIYSSTLINILSAIITQLII</sequence>
<comment type="subcellular location">
    <subcellularLocation>
        <location evidence="1">Cell membrane</location>
        <topology evidence="1">Multi-pass membrane protein</topology>
    </subcellularLocation>
</comment>
<feature type="transmembrane region" description="Helical" evidence="7">
    <location>
        <begin position="247"/>
        <end position="276"/>
    </location>
</feature>
<keyword evidence="5 7" id="KW-1133">Transmembrane helix</keyword>
<keyword evidence="3" id="KW-1003">Cell membrane</keyword>